<accession>A0AAV9AJ37</accession>
<dbReference type="PANTHER" id="PTHR43139:SF52">
    <property type="entry name" value="SI:DKEY-122A22.2"/>
    <property type="match status" value="1"/>
</dbReference>
<protein>
    <recommendedName>
        <fullName evidence="1">AB hydrolase-1 domain-containing protein</fullName>
    </recommendedName>
</protein>
<sequence>MGKFRVSLVSLYGSYLLRSFKSAGLQSQTIPLGDDHGTVVHMWAPPSSKSSSSSSKPALVLLHGFGPPAAWQWQTQVGPLSTHFDLYLPDLIFFGGSDTGPSGPRTVEFQAQSVVRALDRAGVERFSVAGTSYGGFVAYHVARACGERVEGVVIASSDVGRGKEDDEELLRKAGVDSIHELMLPTSVKTLRTLGALCVYRTARFVPDFLWRDLIQTLIVPNREKKVELLEALKWGKQSPDITPLPQEVLIVWGEHDRIFPLEKAHVLQKKLGERTRLEVIKKSAHVPQIEDPRIFNTTVKDFLLNLPKSSI</sequence>
<dbReference type="InterPro" id="IPR000073">
    <property type="entry name" value="AB_hydrolase_1"/>
</dbReference>
<evidence type="ECO:0000313" key="3">
    <source>
        <dbReference type="Proteomes" id="UP001179952"/>
    </source>
</evidence>
<comment type="caution">
    <text evidence="2">The sequence shown here is derived from an EMBL/GenBank/DDBJ whole genome shotgun (WGS) entry which is preliminary data.</text>
</comment>
<dbReference type="AlphaFoldDB" id="A0AAV9AJ37"/>
<reference evidence="2" key="1">
    <citation type="journal article" date="2023" name="Nat. Commun.">
        <title>Diploid and tetraploid genomes of Acorus and the evolution of monocots.</title>
        <authorList>
            <person name="Ma L."/>
            <person name="Liu K.W."/>
            <person name="Li Z."/>
            <person name="Hsiao Y.Y."/>
            <person name="Qi Y."/>
            <person name="Fu T."/>
            <person name="Tang G.D."/>
            <person name="Zhang D."/>
            <person name="Sun W.H."/>
            <person name="Liu D.K."/>
            <person name="Li Y."/>
            <person name="Chen G.Z."/>
            <person name="Liu X.D."/>
            <person name="Liao X.Y."/>
            <person name="Jiang Y.T."/>
            <person name="Yu X."/>
            <person name="Hao Y."/>
            <person name="Huang J."/>
            <person name="Zhao X.W."/>
            <person name="Ke S."/>
            <person name="Chen Y.Y."/>
            <person name="Wu W.L."/>
            <person name="Hsu J.L."/>
            <person name="Lin Y.F."/>
            <person name="Huang M.D."/>
            <person name="Li C.Y."/>
            <person name="Huang L."/>
            <person name="Wang Z.W."/>
            <person name="Zhao X."/>
            <person name="Zhong W.Y."/>
            <person name="Peng D.H."/>
            <person name="Ahmad S."/>
            <person name="Lan S."/>
            <person name="Zhang J.S."/>
            <person name="Tsai W.C."/>
            <person name="Van de Peer Y."/>
            <person name="Liu Z.J."/>
        </authorList>
    </citation>
    <scope>NUCLEOTIDE SEQUENCE</scope>
    <source>
        <strain evidence="2">SCP</strain>
    </source>
</reference>
<dbReference type="Pfam" id="PF12697">
    <property type="entry name" value="Abhydrolase_6"/>
    <property type="match status" value="1"/>
</dbReference>
<keyword evidence="3" id="KW-1185">Reference proteome</keyword>
<evidence type="ECO:0000259" key="1">
    <source>
        <dbReference type="Pfam" id="PF12697"/>
    </source>
</evidence>
<dbReference type="InterPro" id="IPR052370">
    <property type="entry name" value="Meta-cleavage_hydrolase"/>
</dbReference>
<dbReference type="Gene3D" id="3.40.50.1820">
    <property type="entry name" value="alpha/beta hydrolase"/>
    <property type="match status" value="1"/>
</dbReference>
<gene>
    <name evidence="2" type="ORF">QJS04_geneDACA013496</name>
</gene>
<dbReference type="Proteomes" id="UP001179952">
    <property type="component" value="Unassembled WGS sequence"/>
</dbReference>
<proteinExistence type="predicted"/>
<dbReference type="SUPFAM" id="SSF53474">
    <property type="entry name" value="alpha/beta-Hydrolases"/>
    <property type="match status" value="1"/>
</dbReference>
<organism evidence="2 3">
    <name type="scientific">Acorus gramineus</name>
    <name type="common">Dwarf sweet flag</name>
    <dbReference type="NCBI Taxonomy" id="55184"/>
    <lineage>
        <taxon>Eukaryota</taxon>
        <taxon>Viridiplantae</taxon>
        <taxon>Streptophyta</taxon>
        <taxon>Embryophyta</taxon>
        <taxon>Tracheophyta</taxon>
        <taxon>Spermatophyta</taxon>
        <taxon>Magnoliopsida</taxon>
        <taxon>Liliopsida</taxon>
        <taxon>Acoraceae</taxon>
        <taxon>Acorus</taxon>
    </lineage>
</organism>
<feature type="domain" description="AB hydrolase-1" evidence="1">
    <location>
        <begin position="59"/>
        <end position="295"/>
    </location>
</feature>
<dbReference type="InterPro" id="IPR029058">
    <property type="entry name" value="AB_hydrolase_fold"/>
</dbReference>
<name>A0AAV9AJ37_ACOGR</name>
<dbReference type="EMBL" id="JAUJYN010000009">
    <property type="protein sequence ID" value="KAK1263841.1"/>
    <property type="molecule type" value="Genomic_DNA"/>
</dbReference>
<evidence type="ECO:0000313" key="2">
    <source>
        <dbReference type="EMBL" id="KAK1263841.1"/>
    </source>
</evidence>
<reference evidence="2" key="2">
    <citation type="submission" date="2023-06" db="EMBL/GenBank/DDBJ databases">
        <authorList>
            <person name="Ma L."/>
            <person name="Liu K.-W."/>
            <person name="Li Z."/>
            <person name="Hsiao Y.-Y."/>
            <person name="Qi Y."/>
            <person name="Fu T."/>
            <person name="Tang G."/>
            <person name="Zhang D."/>
            <person name="Sun W.-H."/>
            <person name="Liu D.-K."/>
            <person name="Li Y."/>
            <person name="Chen G.-Z."/>
            <person name="Liu X.-D."/>
            <person name="Liao X.-Y."/>
            <person name="Jiang Y.-T."/>
            <person name="Yu X."/>
            <person name="Hao Y."/>
            <person name="Huang J."/>
            <person name="Zhao X.-W."/>
            <person name="Ke S."/>
            <person name="Chen Y.-Y."/>
            <person name="Wu W.-L."/>
            <person name="Hsu J.-L."/>
            <person name="Lin Y.-F."/>
            <person name="Huang M.-D."/>
            <person name="Li C.-Y."/>
            <person name="Huang L."/>
            <person name="Wang Z.-W."/>
            <person name="Zhao X."/>
            <person name="Zhong W.-Y."/>
            <person name="Peng D.-H."/>
            <person name="Ahmad S."/>
            <person name="Lan S."/>
            <person name="Zhang J.-S."/>
            <person name="Tsai W.-C."/>
            <person name="Van De Peer Y."/>
            <person name="Liu Z.-J."/>
        </authorList>
    </citation>
    <scope>NUCLEOTIDE SEQUENCE</scope>
    <source>
        <strain evidence="2">SCP</strain>
        <tissue evidence="2">Leaves</tissue>
    </source>
</reference>
<dbReference type="PANTHER" id="PTHR43139">
    <property type="entry name" value="SI:DKEY-122A22.2"/>
    <property type="match status" value="1"/>
</dbReference>
<dbReference type="PRINTS" id="PR00111">
    <property type="entry name" value="ABHYDROLASE"/>
</dbReference>